<feature type="compositionally biased region" description="Basic and acidic residues" evidence="1">
    <location>
        <begin position="94"/>
        <end position="111"/>
    </location>
</feature>
<feature type="domain" description="DUF8009" evidence="2">
    <location>
        <begin position="3"/>
        <end position="147"/>
    </location>
</feature>
<sequence length="147" mass="17000">MEEQSDPSAIRSIAVTADDVVTGAERTLRSTDEVVLRVTPPFAGRMRARIHRVREGEYGVTDEEYGDPVPIHVDPTELIAELPTYPEPEETEDELRAEPERYTPERHREYHQQVVEDWRETVRERIVDETTLEWDGGHKRVSVKHLG</sequence>
<reference evidence="3 4" key="1">
    <citation type="journal article" date="2022" name="Syst. Appl. Microbiol.">
        <title>Natronocalculus amylovorans gen. nov., sp. nov., and Natranaeroarchaeum aerophilus sp. nov., dominant culturable amylolytic natronoarchaea from hypersaline soda lakes in southwestern Siberia.</title>
        <authorList>
            <person name="Sorokin D.Y."/>
            <person name="Elcheninov A.G."/>
            <person name="Khizhniak T.V."/>
            <person name="Koenen M."/>
            <person name="Bale N.J."/>
            <person name="Damste J.S.S."/>
            <person name="Kublanov I.V."/>
        </authorList>
    </citation>
    <scope>NUCLEOTIDE SEQUENCE [LARGE SCALE GENOMIC DNA]</scope>
    <source>
        <strain evidence="3 4">AArc-St1-1</strain>
    </source>
</reference>
<feature type="region of interest" description="Disordered" evidence="1">
    <location>
        <begin position="83"/>
        <end position="111"/>
    </location>
</feature>
<evidence type="ECO:0000259" key="2">
    <source>
        <dbReference type="Pfam" id="PF26033"/>
    </source>
</evidence>
<organism evidence="3 4">
    <name type="scientific">Natranaeroarchaeum aerophilus</name>
    <dbReference type="NCBI Taxonomy" id="2917711"/>
    <lineage>
        <taxon>Archaea</taxon>
        <taxon>Methanobacteriati</taxon>
        <taxon>Methanobacteriota</taxon>
        <taxon>Stenosarchaea group</taxon>
        <taxon>Halobacteria</taxon>
        <taxon>Halobacteriales</taxon>
        <taxon>Natronoarchaeaceae</taxon>
        <taxon>Natranaeroarchaeum</taxon>
    </lineage>
</organism>
<evidence type="ECO:0000313" key="3">
    <source>
        <dbReference type="EMBL" id="MCL9813393.1"/>
    </source>
</evidence>
<dbReference type="InterPro" id="IPR058322">
    <property type="entry name" value="DUF8009"/>
</dbReference>
<protein>
    <recommendedName>
        <fullName evidence="2">DUF8009 domain-containing protein</fullName>
    </recommendedName>
</protein>
<evidence type="ECO:0000313" key="4">
    <source>
        <dbReference type="Proteomes" id="UP001202674"/>
    </source>
</evidence>
<comment type="caution">
    <text evidence="3">The sequence shown here is derived from an EMBL/GenBank/DDBJ whole genome shotgun (WGS) entry which is preliminary data.</text>
</comment>
<dbReference type="Pfam" id="PF26033">
    <property type="entry name" value="DUF8009"/>
    <property type="match status" value="1"/>
</dbReference>
<proteinExistence type="predicted"/>
<keyword evidence="4" id="KW-1185">Reference proteome</keyword>
<gene>
    <name evidence="3" type="ORF">AArcSt11_06955</name>
</gene>
<name>A0AAE3FR94_9EURY</name>
<dbReference type="AlphaFoldDB" id="A0AAE3FR94"/>
<evidence type="ECO:0000256" key="1">
    <source>
        <dbReference type="SAM" id="MobiDB-lite"/>
    </source>
</evidence>
<accession>A0AAE3FR94</accession>
<dbReference type="RefSeq" id="WP_250595794.1">
    <property type="nucleotide sequence ID" value="NZ_JAKRVY010000003.1"/>
</dbReference>
<dbReference type="EMBL" id="JAKRVY010000003">
    <property type="protein sequence ID" value="MCL9813393.1"/>
    <property type="molecule type" value="Genomic_DNA"/>
</dbReference>
<dbReference type="Proteomes" id="UP001202674">
    <property type="component" value="Unassembled WGS sequence"/>
</dbReference>